<gene>
    <name evidence="3" type="ORF">MCHLO_01972</name>
</gene>
<evidence type="ECO:0000256" key="1">
    <source>
        <dbReference type="SAM" id="MobiDB-lite"/>
    </source>
</evidence>
<feature type="region of interest" description="Disordered" evidence="1">
    <location>
        <begin position="43"/>
        <end position="81"/>
    </location>
</feature>
<feature type="chain" id="PRO_5045473055" description="Aminoglycoside phosphotransferase domain-containing protein" evidence="2">
    <location>
        <begin position="21"/>
        <end position="311"/>
    </location>
</feature>
<name>A0ABQ0KZJ3_MYCCL</name>
<evidence type="ECO:0000313" key="3">
    <source>
        <dbReference type="EMBL" id="GAT44338.1"/>
    </source>
</evidence>
<dbReference type="EMBL" id="DF839677">
    <property type="protein sequence ID" value="GAT44338.1"/>
    <property type="molecule type" value="Genomic_DNA"/>
</dbReference>
<organism evidence="3 4">
    <name type="scientific">Mycena chlorophos</name>
    <name type="common">Agaric fungus</name>
    <name type="synonym">Agaricus chlorophos</name>
    <dbReference type="NCBI Taxonomy" id="658473"/>
    <lineage>
        <taxon>Eukaryota</taxon>
        <taxon>Fungi</taxon>
        <taxon>Dikarya</taxon>
        <taxon>Basidiomycota</taxon>
        <taxon>Agaricomycotina</taxon>
        <taxon>Agaricomycetes</taxon>
        <taxon>Agaricomycetidae</taxon>
        <taxon>Agaricales</taxon>
        <taxon>Marasmiineae</taxon>
        <taxon>Mycenaceae</taxon>
        <taxon>Mycena</taxon>
    </lineage>
</organism>
<proteinExistence type="predicted"/>
<dbReference type="Proteomes" id="UP000815677">
    <property type="component" value="Unassembled WGS sequence"/>
</dbReference>
<protein>
    <recommendedName>
        <fullName evidence="5">Aminoglycoside phosphotransferase domain-containing protein</fullName>
    </recommendedName>
</protein>
<reference evidence="3" key="1">
    <citation type="submission" date="2014-09" db="EMBL/GenBank/DDBJ databases">
        <title>Genome sequence of the luminous mushroom Mycena chlorophos for searching fungal bioluminescence genes.</title>
        <authorList>
            <person name="Tanaka Y."/>
            <person name="Kasuga D."/>
            <person name="Oba Y."/>
            <person name="Hase S."/>
            <person name="Sato K."/>
            <person name="Oba Y."/>
            <person name="Sakakibara Y."/>
        </authorList>
    </citation>
    <scope>NUCLEOTIDE SEQUENCE</scope>
</reference>
<feature type="compositionally biased region" description="Basic residues" evidence="1">
    <location>
        <begin position="43"/>
        <end position="60"/>
    </location>
</feature>
<evidence type="ECO:0008006" key="5">
    <source>
        <dbReference type="Google" id="ProtNLM"/>
    </source>
</evidence>
<feature type="signal peptide" evidence="2">
    <location>
        <begin position="1"/>
        <end position="20"/>
    </location>
</feature>
<evidence type="ECO:0000256" key="2">
    <source>
        <dbReference type="SAM" id="SignalP"/>
    </source>
</evidence>
<accession>A0ABQ0KZJ3</accession>
<keyword evidence="2" id="KW-0732">Signal</keyword>
<keyword evidence="4" id="KW-1185">Reference proteome</keyword>
<sequence>MRFSVHLLVAALFLVQDVVAAPVAAPSAGAVALARADDHTVKTHCSHPSAKKRVSKRTTAKAKSTAAKKTDTTATKKTTTTTSTKKTLTYSLAIRSLIPHSSHFVQKNPKLQLQVRLTSVLRYTSPQPNVVYGHLDITIGETAFALTKFSGTGTPDGNNGVVYQDAAKDFAKTPLNEKGDLTKEAEFTKVGQLKAFAVDECTGTQWLVTKAASGVNFQKTTAFTTAATDAEKCTEVLKAAADLAAKAAQAIFTKFGVNHGDLNPGTIFFNSAGTEVETLIDWGSAATKKFSAVFAMQQATLAFKDIKCPSS</sequence>
<feature type="compositionally biased region" description="Low complexity" evidence="1">
    <location>
        <begin position="61"/>
        <end position="81"/>
    </location>
</feature>
<evidence type="ECO:0000313" key="4">
    <source>
        <dbReference type="Proteomes" id="UP000815677"/>
    </source>
</evidence>